<evidence type="ECO:0000256" key="5">
    <source>
        <dbReference type="ARBA" id="ARBA00022989"/>
    </source>
</evidence>
<dbReference type="eggNOG" id="KOG0254">
    <property type="taxonomic scope" value="Eukaryota"/>
</dbReference>
<dbReference type="InterPro" id="IPR045262">
    <property type="entry name" value="STP/PLT_plant"/>
</dbReference>
<evidence type="ECO:0000256" key="7">
    <source>
        <dbReference type="SAM" id="MobiDB-lite"/>
    </source>
</evidence>
<keyword evidence="10" id="KW-1185">Reference proteome</keyword>
<dbReference type="Gene3D" id="1.20.1250.20">
    <property type="entry name" value="MFS general substrate transporter like domains"/>
    <property type="match status" value="1"/>
</dbReference>
<keyword evidence="5 8" id="KW-1133">Transmembrane helix</keyword>
<evidence type="ECO:0000313" key="9">
    <source>
        <dbReference type="EnsemblPlants" id="LPERR11G17250.1"/>
    </source>
</evidence>
<accession>A0A0D9XUJ9</accession>
<dbReference type="InterPro" id="IPR005828">
    <property type="entry name" value="MFS_sugar_transport-like"/>
</dbReference>
<keyword evidence="6 8" id="KW-0472">Membrane</keyword>
<organism evidence="9 10">
    <name type="scientific">Leersia perrieri</name>
    <dbReference type="NCBI Taxonomy" id="77586"/>
    <lineage>
        <taxon>Eukaryota</taxon>
        <taxon>Viridiplantae</taxon>
        <taxon>Streptophyta</taxon>
        <taxon>Embryophyta</taxon>
        <taxon>Tracheophyta</taxon>
        <taxon>Spermatophyta</taxon>
        <taxon>Magnoliopsida</taxon>
        <taxon>Liliopsida</taxon>
        <taxon>Poales</taxon>
        <taxon>Poaceae</taxon>
        <taxon>BOP clade</taxon>
        <taxon>Oryzoideae</taxon>
        <taxon>Oryzeae</taxon>
        <taxon>Oryzinae</taxon>
        <taxon>Leersia</taxon>
    </lineage>
</organism>
<comment type="subcellular location">
    <subcellularLocation>
        <location evidence="1">Membrane</location>
    </subcellularLocation>
</comment>
<dbReference type="HOGENOM" id="CLU_1252240_0_0_1"/>
<dbReference type="Gramene" id="LPERR11G17250.1">
    <property type="protein sequence ID" value="LPERR11G17250.1"/>
    <property type="gene ID" value="LPERR11G17250"/>
</dbReference>
<evidence type="ECO:0000313" key="10">
    <source>
        <dbReference type="Proteomes" id="UP000032180"/>
    </source>
</evidence>
<evidence type="ECO:0000256" key="1">
    <source>
        <dbReference type="ARBA" id="ARBA00004370"/>
    </source>
</evidence>
<dbReference type="InterPro" id="IPR036259">
    <property type="entry name" value="MFS_trans_sf"/>
</dbReference>
<proteinExistence type="inferred from homology"/>
<evidence type="ECO:0000256" key="8">
    <source>
        <dbReference type="SAM" id="Phobius"/>
    </source>
</evidence>
<feature type="region of interest" description="Disordered" evidence="7">
    <location>
        <begin position="1"/>
        <end position="37"/>
    </location>
</feature>
<protein>
    <submittedName>
        <fullName evidence="9">Uncharacterized protein</fullName>
    </submittedName>
</protein>
<dbReference type="GO" id="GO:0016020">
    <property type="term" value="C:membrane"/>
    <property type="evidence" value="ECO:0007669"/>
    <property type="project" value="UniProtKB-SubCell"/>
</dbReference>
<dbReference type="STRING" id="77586.A0A0D9XUJ9"/>
<dbReference type="EnsemblPlants" id="LPERR11G17250.1">
    <property type="protein sequence ID" value="LPERR11G17250.1"/>
    <property type="gene ID" value="LPERR11G17250"/>
</dbReference>
<dbReference type="Pfam" id="PF00083">
    <property type="entry name" value="Sugar_tr"/>
    <property type="match status" value="1"/>
</dbReference>
<keyword evidence="3" id="KW-0813">Transport</keyword>
<name>A0A0D9XUJ9_9ORYZ</name>
<keyword evidence="4 8" id="KW-0812">Transmembrane</keyword>
<reference evidence="9" key="3">
    <citation type="submission" date="2015-04" db="UniProtKB">
        <authorList>
            <consortium name="EnsemblPlants"/>
        </authorList>
    </citation>
    <scope>IDENTIFICATION</scope>
</reference>
<dbReference type="PANTHER" id="PTHR23500:SF17">
    <property type="entry name" value="POLYOL TRANSPORTER 2-RELATED"/>
    <property type="match status" value="1"/>
</dbReference>
<comment type="similarity">
    <text evidence="2">Belongs to the major facilitator superfamily. Sugar transporter (TC 2.A.1.1) family.</text>
</comment>
<reference evidence="9 10" key="1">
    <citation type="submission" date="2012-08" db="EMBL/GenBank/DDBJ databases">
        <title>Oryza genome evolution.</title>
        <authorList>
            <person name="Wing R.A."/>
        </authorList>
    </citation>
    <scope>NUCLEOTIDE SEQUENCE</scope>
</reference>
<evidence type="ECO:0000256" key="6">
    <source>
        <dbReference type="ARBA" id="ARBA00023136"/>
    </source>
</evidence>
<evidence type="ECO:0000256" key="4">
    <source>
        <dbReference type="ARBA" id="ARBA00022692"/>
    </source>
</evidence>
<feature type="transmembrane region" description="Helical" evidence="8">
    <location>
        <begin position="45"/>
        <end position="67"/>
    </location>
</feature>
<reference evidence="10" key="2">
    <citation type="submission" date="2013-12" db="EMBL/GenBank/DDBJ databases">
        <authorList>
            <person name="Yu Y."/>
            <person name="Lee S."/>
            <person name="de Baynast K."/>
            <person name="Wissotski M."/>
            <person name="Liu L."/>
            <person name="Talag J."/>
            <person name="Goicoechea J."/>
            <person name="Angelova A."/>
            <person name="Jetty R."/>
            <person name="Kudrna D."/>
            <person name="Golser W."/>
            <person name="Rivera L."/>
            <person name="Zhang J."/>
            <person name="Wing R."/>
        </authorList>
    </citation>
    <scope>NUCLEOTIDE SEQUENCE</scope>
</reference>
<dbReference type="SUPFAM" id="SSF103473">
    <property type="entry name" value="MFS general substrate transporter"/>
    <property type="match status" value="1"/>
</dbReference>
<evidence type="ECO:0000256" key="2">
    <source>
        <dbReference type="ARBA" id="ARBA00010992"/>
    </source>
</evidence>
<sequence length="221" mass="23240">MSGARAAVHERGHRAKQRAHERVHAGVHPRRGLDDRRSGRRGRLVLANAFLMAGALAMSLGATYAALMSARFVTSVGVGFTLVVRPVYNAEIPPASSPPSSTSMFVNVRILLAMPESPCIGVLPSVVHAAGVFAMRGRLNDARAVFSRVSDTDAEADLQLDEITNAVARRATMASGGQLLLRPSPSSRCASSSSPHSSRPLLLATTTATYISLADGITKAG</sequence>
<dbReference type="Proteomes" id="UP000032180">
    <property type="component" value="Chromosome 11"/>
</dbReference>
<dbReference type="AlphaFoldDB" id="A0A0D9XUJ9"/>
<evidence type="ECO:0000256" key="3">
    <source>
        <dbReference type="ARBA" id="ARBA00022448"/>
    </source>
</evidence>
<dbReference type="GO" id="GO:0015144">
    <property type="term" value="F:carbohydrate transmembrane transporter activity"/>
    <property type="evidence" value="ECO:0007669"/>
    <property type="project" value="InterPro"/>
</dbReference>
<dbReference type="PANTHER" id="PTHR23500">
    <property type="entry name" value="SOLUTE CARRIER FAMILY 2, FACILITATED GLUCOSE TRANSPORTER"/>
    <property type="match status" value="1"/>
</dbReference>